<evidence type="ECO:0000256" key="2">
    <source>
        <dbReference type="ARBA" id="ARBA00010199"/>
    </source>
</evidence>
<feature type="transmembrane region" description="Helical" evidence="6">
    <location>
        <begin position="180"/>
        <end position="200"/>
    </location>
</feature>
<evidence type="ECO:0000256" key="6">
    <source>
        <dbReference type="RuleBase" id="RU004914"/>
    </source>
</evidence>
<evidence type="ECO:0000256" key="5">
    <source>
        <dbReference type="ARBA" id="ARBA00023136"/>
    </source>
</evidence>
<proteinExistence type="inferred from homology"/>
<reference evidence="7" key="1">
    <citation type="submission" date="2022-06" db="EMBL/GenBank/DDBJ databases">
        <title>Uncovering the hologenomic basis of an extraordinary plant invasion.</title>
        <authorList>
            <person name="Bieker V.C."/>
            <person name="Martin M.D."/>
            <person name="Gilbert T."/>
            <person name="Hodgins K."/>
            <person name="Battlay P."/>
            <person name="Petersen B."/>
            <person name="Wilson J."/>
        </authorList>
    </citation>
    <scope>NUCLEOTIDE SEQUENCE</scope>
    <source>
        <strain evidence="7">AA19_3_7</strain>
        <tissue evidence="7">Leaf</tissue>
    </source>
</reference>
<keyword evidence="8" id="KW-1185">Reference proteome</keyword>
<evidence type="ECO:0000256" key="1">
    <source>
        <dbReference type="ARBA" id="ARBA00004141"/>
    </source>
</evidence>
<feature type="transmembrane region" description="Helical" evidence="6">
    <location>
        <begin position="12"/>
        <end position="32"/>
    </location>
</feature>
<comment type="similarity">
    <text evidence="2 6">Belongs to the multi antimicrobial extrusion (MATE) (TC 2.A.66.1) family.</text>
</comment>
<dbReference type="Proteomes" id="UP001206925">
    <property type="component" value="Unassembled WGS sequence"/>
</dbReference>
<dbReference type="GO" id="GO:0042910">
    <property type="term" value="F:xenobiotic transmembrane transporter activity"/>
    <property type="evidence" value="ECO:0007669"/>
    <property type="project" value="InterPro"/>
</dbReference>
<feature type="transmembrane region" description="Helical" evidence="6">
    <location>
        <begin position="206"/>
        <end position="229"/>
    </location>
</feature>
<feature type="transmembrane region" description="Helical" evidence="6">
    <location>
        <begin position="150"/>
        <end position="168"/>
    </location>
</feature>
<dbReference type="Pfam" id="PF01554">
    <property type="entry name" value="MatE"/>
    <property type="match status" value="2"/>
</dbReference>
<protein>
    <recommendedName>
        <fullName evidence="6">Protein DETOXIFICATION</fullName>
    </recommendedName>
    <alternativeName>
        <fullName evidence="6">Multidrug and toxic compound extrusion protein</fullName>
    </alternativeName>
</protein>
<dbReference type="GO" id="GO:0016020">
    <property type="term" value="C:membrane"/>
    <property type="evidence" value="ECO:0007669"/>
    <property type="project" value="UniProtKB-SubCell"/>
</dbReference>
<gene>
    <name evidence="7" type="ORF">M8C21_009930</name>
</gene>
<dbReference type="AlphaFoldDB" id="A0AAD5CW21"/>
<evidence type="ECO:0000256" key="3">
    <source>
        <dbReference type="ARBA" id="ARBA00022692"/>
    </source>
</evidence>
<dbReference type="PANTHER" id="PTHR11206">
    <property type="entry name" value="MULTIDRUG RESISTANCE PROTEIN"/>
    <property type="match status" value="1"/>
</dbReference>
<keyword evidence="5 6" id="KW-0472">Membrane</keyword>
<keyword evidence="3 6" id="KW-0812">Transmembrane</keyword>
<dbReference type="NCBIfam" id="TIGR00797">
    <property type="entry name" value="matE"/>
    <property type="match status" value="1"/>
</dbReference>
<dbReference type="EMBL" id="JAMZMK010006417">
    <property type="protein sequence ID" value="KAI7749024.1"/>
    <property type="molecule type" value="Genomic_DNA"/>
</dbReference>
<evidence type="ECO:0000313" key="7">
    <source>
        <dbReference type="EMBL" id="KAI7749024.1"/>
    </source>
</evidence>
<feature type="transmembrane region" description="Helical" evidence="6">
    <location>
        <begin position="331"/>
        <end position="360"/>
    </location>
</feature>
<dbReference type="CDD" id="cd13132">
    <property type="entry name" value="MATE_eukaryotic"/>
    <property type="match status" value="1"/>
</dbReference>
<evidence type="ECO:0000256" key="4">
    <source>
        <dbReference type="ARBA" id="ARBA00022989"/>
    </source>
</evidence>
<dbReference type="GO" id="GO:1990961">
    <property type="term" value="P:xenobiotic detoxification by transmembrane export across the plasma membrane"/>
    <property type="evidence" value="ECO:0007669"/>
    <property type="project" value="InterPro"/>
</dbReference>
<feature type="transmembrane region" description="Helical" evidence="6">
    <location>
        <begin position="405"/>
        <end position="425"/>
    </location>
</feature>
<name>A0AAD5CW21_AMBAR</name>
<dbReference type="InterPro" id="IPR045069">
    <property type="entry name" value="MATE_euk"/>
</dbReference>
<feature type="transmembrane region" description="Helical" evidence="6">
    <location>
        <begin position="372"/>
        <end position="393"/>
    </location>
</feature>
<comment type="caution">
    <text evidence="7">The sequence shown here is derived from an EMBL/GenBank/DDBJ whole genome shotgun (WGS) entry which is preliminary data.</text>
</comment>
<feature type="transmembrane region" description="Helical" evidence="6">
    <location>
        <begin position="52"/>
        <end position="71"/>
    </location>
</feature>
<feature type="transmembrane region" description="Helical" evidence="6">
    <location>
        <begin position="437"/>
        <end position="457"/>
    </location>
</feature>
<dbReference type="InterPro" id="IPR002528">
    <property type="entry name" value="MATE_fam"/>
</dbReference>
<evidence type="ECO:0000313" key="8">
    <source>
        <dbReference type="Proteomes" id="UP001206925"/>
    </source>
</evidence>
<sequence>MQRRWDILAEEVKRSSYIALPMAVVMVSQYLLRAASISMVGHLGELELAGTGIAACFTSVTGFSVLTYMLWKITTFVILHQQFGMASALETLCGQAYGARQYHMLGTYTYSAMISSILVCFPISILWMYIDKLLILLGQDPLISIEARKFSVWLIPTLFPYAILQLITRYLSSQSLIFPMLWSSVTVLAIHVPVCWALVFKLGFRIPGAALAIGFSYTLNVVILVVYLYRSKACERTRAACLRDVFLSIKEFLRFAIPSAVMTCLEWWSYEAVGLLSGLLPNAQLETSVLSICLTLDILHYYIPSSFGVAASTRVSNELGAGNPEAAKMALLAVTALGAMEVIVASTILLCSRSVLGYAFSNDKELVNYVKAMTPFLCLSIFADTIQTILSGVARGSGWQDVGAYINLGSYYLVGIPMAIVLGFVCHLNGKGLWSGLIIGLMMQSTLLTLVTCFTNWQKQATKARERMLKEALIDEEGWATK</sequence>
<dbReference type="GO" id="GO:0015297">
    <property type="term" value="F:antiporter activity"/>
    <property type="evidence" value="ECO:0007669"/>
    <property type="project" value="InterPro"/>
</dbReference>
<accession>A0AAD5CW21</accession>
<organism evidence="7 8">
    <name type="scientific">Ambrosia artemisiifolia</name>
    <name type="common">Common ragweed</name>
    <dbReference type="NCBI Taxonomy" id="4212"/>
    <lineage>
        <taxon>Eukaryota</taxon>
        <taxon>Viridiplantae</taxon>
        <taxon>Streptophyta</taxon>
        <taxon>Embryophyta</taxon>
        <taxon>Tracheophyta</taxon>
        <taxon>Spermatophyta</taxon>
        <taxon>Magnoliopsida</taxon>
        <taxon>eudicotyledons</taxon>
        <taxon>Gunneridae</taxon>
        <taxon>Pentapetalae</taxon>
        <taxon>asterids</taxon>
        <taxon>campanulids</taxon>
        <taxon>Asterales</taxon>
        <taxon>Asteraceae</taxon>
        <taxon>Asteroideae</taxon>
        <taxon>Heliantheae alliance</taxon>
        <taxon>Heliantheae</taxon>
        <taxon>Ambrosia</taxon>
    </lineage>
</organism>
<keyword evidence="4 6" id="KW-1133">Transmembrane helix</keyword>
<comment type="subcellular location">
    <subcellularLocation>
        <location evidence="1">Membrane</location>
        <topology evidence="1">Multi-pass membrane protein</topology>
    </subcellularLocation>
</comment>
<feature type="transmembrane region" description="Helical" evidence="6">
    <location>
        <begin position="110"/>
        <end position="130"/>
    </location>
</feature>